<comment type="caution">
    <text evidence="2">The sequence shown here is derived from an EMBL/GenBank/DDBJ whole genome shotgun (WGS) entry which is preliminary data.</text>
</comment>
<dbReference type="RefSeq" id="WP_179501226.1">
    <property type="nucleotide sequence ID" value="NZ_JACCAA010000001.1"/>
</dbReference>
<feature type="region of interest" description="Disordered" evidence="1">
    <location>
        <begin position="1"/>
        <end position="22"/>
    </location>
</feature>
<dbReference type="Proteomes" id="UP000540656">
    <property type="component" value="Unassembled WGS sequence"/>
</dbReference>
<feature type="compositionally biased region" description="Low complexity" evidence="1">
    <location>
        <begin position="8"/>
        <end position="22"/>
    </location>
</feature>
<evidence type="ECO:0000313" key="3">
    <source>
        <dbReference type="Proteomes" id="UP000540656"/>
    </source>
</evidence>
<dbReference type="AlphaFoldDB" id="A0A7Y9S0J8"/>
<proteinExistence type="predicted"/>
<evidence type="ECO:0000313" key="2">
    <source>
        <dbReference type="EMBL" id="NYG58023.1"/>
    </source>
</evidence>
<organism evidence="2 3">
    <name type="scientific">Nocardioides daedukensis</name>
    <dbReference type="NCBI Taxonomy" id="634462"/>
    <lineage>
        <taxon>Bacteria</taxon>
        <taxon>Bacillati</taxon>
        <taxon>Actinomycetota</taxon>
        <taxon>Actinomycetes</taxon>
        <taxon>Propionibacteriales</taxon>
        <taxon>Nocardioidaceae</taxon>
        <taxon>Nocardioides</taxon>
    </lineage>
</organism>
<dbReference type="EMBL" id="JACCAA010000001">
    <property type="protein sequence ID" value="NYG58023.1"/>
    <property type="molecule type" value="Genomic_DNA"/>
</dbReference>
<protein>
    <submittedName>
        <fullName evidence="2">Uncharacterized protein</fullName>
    </submittedName>
</protein>
<evidence type="ECO:0000256" key="1">
    <source>
        <dbReference type="SAM" id="MobiDB-lite"/>
    </source>
</evidence>
<keyword evidence="3" id="KW-1185">Reference proteome</keyword>
<sequence length="145" mass="15043">MTDDDLGPKPGQAGADAAGPDAIGTVAEEAAKLFGALSGWAKDHGEDLGHGVSSMASDAAHTLRDVNEHIATDSAECSFCPVCRTIHAVRGLSPEVKTHLAVASANLMQAASALMATVVPDQARTKKPAGEDIEKINLDEDWPEE</sequence>
<reference evidence="2 3" key="1">
    <citation type="submission" date="2020-07" db="EMBL/GenBank/DDBJ databases">
        <title>Sequencing the genomes of 1000 actinobacteria strains.</title>
        <authorList>
            <person name="Klenk H.-P."/>
        </authorList>
    </citation>
    <scope>NUCLEOTIDE SEQUENCE [LARGE SCALE GENOMIC DNA]</scope>
    <source>
        <strain evidence="2 3">DSM 23819</strain>
    </source>
</reference>
<feature type="compositionally biased region" description="Basic and acidic residues" evidence="1">
    <location>
        <begin position="128"/>
        <end position="138"/>
    </location>
</feature>
<feature type="region of interest" description="Disordered" evidence="1">
    <location>
        <begin position="123"/>
        <end position="145"/>
    </location>
</feature>
<accession>A0A7Y9S0J8</accession>
<name>A0A7Y9S0J8_9ACTN</name>
<gene>
    <name evidence="2" type="ORF">BJ980_000946</name>
</gene>